<keyword evidence="4" id="KW-1185">Reference proteome</keyword>
<dbReference type="RefSeq" id="WP_379231828.1">
    <property type="nucleotide sequence ID" value="NZ_JBHSTE010000002.1"/>
</dbReference>
<dbReference type="Gene3D" id="3.90.1200.10">
    <property type="match status" value="1"/>
</dbReference>
<dbReference type="InterPro" id="IPR002575">
    <property type="entry name" value="Aminoglycoside_PTrfase"/>
</dbReference>
<evidence type="ECO:0000313" key="4">
    <source>
        <dbReference type="Proteomes" id="UP001596233"/>
    </source>
</evidence>
<organism evidence="3 4">
    <name type="scientific">Paenibacillus septentrionalis</name>
    <dbReference type="NCBI Taxonomy" id="429342"/>
    <lineage>
        <taxon>Bacteria</taxon>
        <taxon>Bacillati</taxon>
        <taxon>Bacillota</taxon>
        <taxon>Bacilli</taxon>
        <taxon>Bacillales</taxon>
        <taxon>Paenibacillaceae</taxon>
        <taxon>Paenibacillus</taxon>
    </lineage>
</organism>
<gene>
    <name evidence="3" type="ORF">ACFP56_04950</name>
</gene>
<dbReference type="InterPro" id="IPR011009">
    <property type="entry name" value="Kinase-like_dom_sf"/>
</dbReference>
<dbReference type="InterPro" id="IPR050249">
    <property type="entry name" value="Pseudomonas-type_ThrB"/>
</dbReference>
<reference evidence="4" key="1">
    <citation type="journal article" date="2019" name="Int. J. Syst. Evol. Microbiol.">
        <title>The Global Catalogue of Microorganisms (GCM) 10K type strain sequencing project: providing services to taxonomists for standard genome sequencing and annotation.</title>
        <authorList>
            <consortium name="The Broad Institute Genomics Platform"/>
            <consortium name="The Broad Institute Genome Sequencing Center for Infectious Disease"/>
            <person name="Wu L."/>
            <person name="Ma J."/>
        </authorList>
    </citation>
    <scope>NUCLEOTIDE SEQUENCE [LARGE SCALE GENOMIC DNA]</scope>
    <source>
        <strain evidence="4">PCU 280</strain>
    </source>
</reference>
<name>A0ABW1UZR7_9BACL</name>
<dbReference type="Proteomes" id="UP001596233">
    <property type="component" value="Unassembled WGS sequence"/>
</dbReference>
<dbReference type="Gene3D" id="3.30.200.20">
    <property type="entry name" value="Phosphorylase Kinase, domain 1"/>
    <property type="match status" value="1"/>
</dbReference>
<evidence type="ECO:0000256" key="1">
    <source>
        <dbReference type="ARBA" id="ARBA00038240"/>
    </source>
</evidence>
<accession>A0ABW1UZR7</accession>
<feature type="domain" description="Aminoglycoside phosphotransferase" evidence="2">
    <location>
        <begin position="29"/>
        <end position="237"/>
    </location>
</feature>
<proteinExistence type="inferred from homology"/>
<evidence type="ECO:0000259" key="2">
    <source>
        <dbReference type="Pfam" id="PF01636"/>
    </source>
</evidence>
<sequence length="338" mass="39906">MIREIEAQFTEEILAEAIKRYDINKEHVRLLGGYESFVYEYQKNNAFFILKISHTIRRSRNHIRGEIEFINFLKNKGLAVSNAVPSDMGNMVEEIAAKNGSFLAISYEISPGKEVSAEDWNESLYEKWGEFLGKIHHATKSYESSYPTFKRQAWDQEVQCKAEKYLRPDDVMISLIKESLTKLTSLPKSKDTYGLTHTDFHQSNFYLHNGDIYLFDFDDCSYTYFVYDIGITLYYALFYPFKEIENKTEYYKLFFRHFMKGYLKENTIQEEEIVYLQDAIKLRHVLLYVYFHQANDVSSLDEESMNRLKKLQRIAASNDPMLPIDLVQEFKSIYNSLK</sequence>
<evidence type="ECO:0000313" key="3">
    <source>
        <dbReference type="EMBL" id="MFC6331962.1"/>
    </source>
</evidence>
<comment type="caution">
    <text evidence="3">The sequence shown here is derived from an EMBL/GenBank/DDBJ whole genome shotgun (WGS) entry which is preliminary data.</text>
</comment>
<dbReference type="PANTHER" id="PTHR21064:SF6">
    <property type="entry name" value="AMINOGLYCOSIDE PHOSPHOTRANSFERASE DOMAIN-CONTAINING PROTEIN"/>
    <property type="match status" value="1"/>
</dbReference>
<comment type="similarity">
    <text evidence="1">Belongs to the pseudomonas-type ThrB family.</text>
</comment>
<dbReference type="PANTHER" id="PTHR21064">
    <property type="entry name" value="AMINOGLYCOSIDE PHOSPHOTRANSFERASE DOMAIN-CONTAINING PROTEIN-RELATED"/>
    <property type="match status" value="1"/>
</dbReference>
<protein>
    <submittedName>
        <fullName evidence="3">Phosphotransferase enzyme family protein</fullName>
    </submittedName>
</protein>
<dbReference type="Pfam" id="PF01636">
    <property type="entry name" value="APH"/>
    <property type="match status" value="1"/>
</dbReference>
<dbReference type="SUPFAM" id="SSF56112">
    <property type="entry name" value="Protein kinase-like (PK-like)"/>
    <property type="match status" value="1"/>
</dbReference>
<dbReference type="EMBL" id="JBHSTE010000002">
    <property type="protein sequence ID" value="MFC6331962.1"/>
    <property type="molecule type" value="Genomic_DNA"/>
</dbReference>